<keyword evidence="4" id="KW-1185">Reference proteome</keyword>
<dbReference type="Gene3D" id="1.25.40.10">
    <property type="entry name" value="Tetratricopeptide repeat domain"/>
    <property type="match status" value="1"/>
</dbReference>
<dbReference type="EMBL" id="JBDIVE010000008">
    <property type="protein sequence ID" value="MEN3069622.1"/>
    <property type="molecule type" value="Genomic_DNA"/>
</dbReference>
<reference evidence="3 4" key="1">
    <citation type="journal article" date="2018" name="Int. J. Syst. Evol. Microbiol.">
        <title>Uliginosibacterium sediminicola sp. nov., isolated from freshwater sediment.</title>
        <authorList>
            <person name="Hwang W.M."/>
            <person name="Kim S.M."/>
            <person name="Kang K."/>
            <person name="Ahn T.Y."/>
        </authorList>
    </citation>
    <scope>NUCLEOTIDE SEQUENCE [LARGE SCALE GENOMIC DNA]</scope>
    <source>
        <strain evidence="3 4">M1-21</strain>
    </source>
</reference>
<dbReference type="RefSeq" id="WP_345920396.1">
    <property type="nucleotide sequence ID" value="NZ_JBDIVE010000008.1"/>
</dbReference>
<proteinExistence type="predicted"/>
<evidence type="ECO:0000256" key="1">
    <source>
        <dbReference type="PROSITE-ProRule" id="PRU00339"/>
    </source>
</evidence>
<dbReference type="Pfam" id="PF14559">
    <property type="entry name" value="TPR_19"/>
    <property type="match status" value="1"/>
</dbReference>
<protein>
    <submittedName>
        <fullName evidence="3">Tetratricopeptide repeat protein</fullName>
    </submittedName>
</protein>
<feature type="compositionally biased region" description="Low complexity" evidence="2">
    <location>
        <begin position="135"/>
        <end position="177"/>
    </location>
</feature>
<dbReference type="InterPro" id="IPR019734">
    <property type="entry name" value="TPR_rpt"/>
</dbReference>
<dbReference type="Proteomes" id="UP001410394">
    <property type="component" value="Unassembled WGS sequence"/>
</dbReference>
<dbReference type="SMART" id="SM00028">
    <property type="entry name" value="TPR"/>
    <property type="match status" value="2"/>
</dbReference>
<feature type="repeat" description="TPR" evidence="1">
    <location>
        <begin position="44"/>
        <end position="77"/>
    </location>
</feature>
<accession>A0ABU9Z1K6</accession>
<evidence type="ECO:0000313" key="4">
    <source>
        <dbReference type="Proteomes" id="UP001410394"/>
    </source>
</evidence>
<gene>
    <name evidence="3" type="ORF">ABDB84_14130</name>
</gene>
<name>A0ABU9Z1K6_9RHOO</name>
<sequence length="185" mass="19674">MTQNQTPGKHETLYHDATKALADGNQDKAIQLLDESTRADPTYAEPWVKMAQIYFDAANYPMAIKAADEATKRDPARRETKAIAVVASLRVAIQALGEMREDSGLRGNTREEAEKLARTLRETLSIDQILPIAPAAPAPNNKSSVPAPAAPAAKPASPASKSPTRKSTGAGSASSAANPFQVLKK</sequence>
<organism evidence="3 4">
    <name type="scientific">Uliginosibacterium sediminicola</name>
    <dbReference type="NCBI Taxonomy" id="2024550"/>
    <lineage>
        <taxon>Bacteria</taxon>
        <taxon>Pseudomonadati</taxon>
        <taxon>Pseudomonadota</taxon>
        <taxon>Betaproteobacteria</taxon>
        <taxon>Rhodocyclales</taxon>
        <taxon>Zoogloeaceae</taxon>
        <taxon>Uliginosibacterium</taxon>
    </lineage>
</organism>
<dbReference type="PROSITE" id="PS50005">
    <property type="entry name" value="TPR"/>
    <property type="match status" value="1"/>
</dbReference>
<evidence type="ECO:0000313" key="3">
    <source>
        <dbReference type="EMBL" id="MEN3069622.1"/>
    </source>
</evidence>
<comment type="caution">
    <text evidence="3">The sequence shown here is derived from an EMBL/GenBank/DDBJ whole genome shotgun (WGS) entry which is preliminary data.</text>
</comment>
<dbReference type="SUPFAM" id="SSF48452">
    <property type="entry name" value="TPR-like"/>
    <property type="match status" value="1"/>
</dbReference>
<evidence type="ECO:0000256" key="2">
    <source>
        <dbReference type="SAM" id="MobiDB-lite"/>
    </source>
</evidence>
<dbReference type="InterPro" id="IPR011990">
    <property type="entry name" value="TPR-like_helical_dom_sf"/>
</dbReference>
<keyword evidence="1" id="KW-0802">TPR repeat</keyword>
<feature type="region of interest" description="Disordered" evidence="2">
    <location>
        <begin position="135"/>
        <end position="185"/>
    </location>
</feature>